<dbReference type="Proteomes" id="UP001305414">
    <property type="component" value="Unassembled WGS sequence"/>
</dbReference>
<evidence type="ECO:0000313" key="1">
    <source>
        <dbReference type="EMBL" id="KAK5636810.1"/>
    </source>
</evidence>
<keyword evidence="2" id="KW-1185">Reference proteome</keyword>
<proteinExistence type="predicted"/>
<protein>
    <submittedName>
        <fullName evidence="1">Uncharacterized protein</fullName>
    </submittedName>
</protein>
<comment type="caution">
    <text evidence="1">The sequence shown here is derived from an EMBL/GenBank/DDBJ whole genome shotgun (WGS) entry which is preliminary data.</text>
</comment>
<evidence type="ECO:0000313" key="2">
    <source>
        <dbReference type="Proteomes" id="UP001305414"/>
    </source>
</evidence>
<sequence>MLDDRSNHLKEGRLAVGDVVVQLISSENYKVWFLDIQDLSNEVYRKWVSLALWQVIPMGINSIFAYPDTSDHVCVRDLDNLEFAILPDSQSRPGIWSRFGSAVEYA</sequence>
<name>A0AAN7UPQ5_9PEZI</name>
<accession>A0AAN7UPQ5</accession>
<reference evidence="1 2" key="1">
    <citation type="submission" date="2023-10" db="EMBL/GenBank/DDBJ databases">
        <title>Draft genome sequence of Xylaria bambusicola isolate GMP-LS, the root and basal stem rot pathogen of sugarcane in Indonesia.</title>
        <authorList>
            <person name="Selvaraj P."/>
            <person name="Muralishankar V."/>
            <person name="Muruganantham S."/>
            <person name="Sp S."/>
            <person name="Haryani S."/>
            <person name="Lau K.J.X."/>
            <person name="Naqvi N.I."/>
        </authorList>
    </citation>
    <scope>NUCLEOTIDE SEQUENCE [LARGE SCALE GENOMIC DNA]</scope>
    <source>
        <strain evidence="1">GMP-LS</strain>
    </source>
</reference>
<gene>
    <name evidence="1" type="ORF">RRF57_012522</name>
</gene>
<dbReference type="AlphaFoldDB" id="A0AAN7UPQ5"/>
<organism evidence="1 2">
    <name type="scientific">Xylaria bambusicola</name>
    <dbReference type="NCBI Taxonomy" id="326684"/>
    <lineage>
        <taxon>Eukaryota</taxon>
        <taxon>Fungi</taxon>
        <taxon>Dikarya</taxon>
        <taxon>Ascomycota</taxon>
        <taxon>Pezizomycotina</taxon>
        <taxon>Sordariomycetes</taxon>
        <taxon>Xylariomycetidae</taxon>
        <taxon>Xylariales</taxon>
        <taxon>Xylariaceae</taxon>
        <taxon>Xylaria</taxon>
    </lineage>
</organism>
<dbReference type="EMBL" id="JAWHQM010000078">
    <property type="protein sequence ID" value="KAK5636810.1"/>
    <property type="molecule type" value="Genomic_DNA"/>
</dbReference>